<evidence type="ECO:0000313" key="3">
    <source>
        <dbReference type="Proteomes" id="UP001163046"/>
    </source>
</evidence>
<gene>
    <name evidence="2" type="ORF">OS493_014967</name>
</gene>
<name>A0A9X0A395_9CNID</name>
<proteinExistence type="predicted"/>
<accession>A0A9X0A395</accession>
<keyword evidence="3" id="KW-1185">Reference proteome</keyword>
<organism evidence="2 3">
    <name type="scientific">Desmophyllum pertusum</name>
    <dbReference type="NCBI Taxonomy" id="174260"/>
    <lineage>
        <taxon>Eukaryota</taxon>
        <taxon>Metazoa</taxon>
        <taxon>Cnidaria</taxon>
        <taxon>Anthozoa</taxon>
        <taxon>Hexacorallia</taxon>
        <taxon>Scleractinia</taxon>
        <taxon>Caryophylliina</taxon>
        <taxon>Caryophylliidae</taxon>
        <taxon>Desmophyllum</taxon>
    </lineage>
</organism>
<keyword evidence="1" id="KW-1133">Transmembrane helix</keyword>
<comment type="caution">
    <text evidence="2">The sequence shown here is derived from an EMBL/GenBank/DDBJ whole genome shotgun (WGS) entry which is preliminary data.</text>
</comment>
<dbReference type="Proteomes" id="UP001163046">
    <property type="component" value="Unassembled WGS sequence"/>
</dbReference>
<dbReference type="AlphaFoldDB" id="A0A9X0A395"/>
<protein>
    <submittedName>
        <fullName evidence="2">Uncharacterized protein</fullName>
    </submittedName>
</protein>
<evidence type="ECO:0000256" key="1">
    <source>
        <dbReference type="SAM" id="Phobius"/>
    </source>
</evidence>
<dbReference type="EMBL" id="MU825403">
    <property type="protein sequence ID" value="KAJ7392029.1"/>
    <property type="molecule type" value="Genomic_DNA"/>
</dbReference>
<dbReference type="OrthoDB" id="5952879at2759"/>
<reference evidence="2" key="1">
    <citation type="submission" date="2023-01" db="EMBL/GenBank/DDBJ databases">
        <title>Genome assembly of the deep-sea coral Lophelia pertusa.</title>
        <authorList>
            <person name="Herrera S."/>
            <person name="Cordes E."/>
        </authorList>
    </citation>
    <scope>NUCLEOTIDE SEQUENCE</scope>
    <source>
        <strain evidence="2">USNM1676648</strain>
        <tissue evidence="2">Polyp</tissue>
    </source>
</reference>
<feature type="transmembrane region" description="Helical" evidence="1">
    <location>
        <begin position="31"/>
        <end position="51"/>
    </location>
</feature>
<evidence type="ECO:0000313" key="2">
    <source>
        <dbReference type="EMBL" id="KAJ7392029.1"/>
    </source>
</evidence>
<keyword evidence="1" id="KW-0472">Membrane</keyword>
<sequence length="181" mass="20365">MTLLLGRKQINLKHFQLEKDTQRCYKMTLKFYLITSMLLLCVFLVVIPPAFSIRCYRKACVDNDCYEDWGAGGFQCPADDDKCATLEFASETTSGDRIQVNQNNCSITSDDCDEQDVCARARAFVEGYNETLTQCSVSCCNTDMCNTPGTKKKSSVHILKKQTEARKNLKKKLMAAPILKG</sequence>
<keyword evidence="1" id="KW-0812">Transmembrane</keyword>